<accession>A0A8X7RYY1</accession>
<proteinExistence type="predicted"/>
<evidence type="ECO:0000313" key="1">
    <source>
        <dbReference type="EMBL" id="KAG2298103.1"/>
    </source>
</evidence>
<evidence type="ECO:0000313" key="2">
    <source>
        <dbReference type="Proteomes" id="UP000886595"/>
    </source>
</evidence>
<comment type="caution">
    <text evidence="1">The sequence shown here is derived from an EMBL/GenBank/DDBJ whole genome shotgun (WGS) entry which is preliminary data.</text>
</comment>
<keyword evidence="2" id="KW-1185">Reference proteome</keyword>
<reference evidence="1 2" key="1">
    <citation type="submission" date="2020-02" db="EMBL/GenBank/DDBJ databases">
        <authorList>
            <person name="Ma Q."/>
            <person name="Huang Y."/>
            <person name="Song X."/>
            <person name="Pei D."/>
        </authorList>
    </citation>
    <scope>NUCLEOTIDE SEQUENCE [LARGE SCALE GENOMIC DNA]</scope>
    <source>
        <strain evidence="1">Sxm20200214</strain>
        <tissue evidence="1">Leaf</tissue>
    </source>
</reference>
<dbReference type="OrthoDB" id="1413014at2759"/>
<gene>
    <name evidence="1" type="ORF">Bca52824_034575</name>
</gene>
<dbReference type="EMBL" id="JAAMPC010000008">
    <property type="protein sequence ID" value="KAG2298103.1"/>
    <property type="molecule type" value="Genomic_DNA"/>
</dbReference>
<name>A0A8X7RYY1_BRACI</name>
<organism evidence="1 2">
    <name type="scientific">Brassica carinata</name>
    <name type="common">Ethiopian mustard</name>
    <name type="synonym">Abyssinian cabbage</name>
    <dbReference type="NCBI Taxonomy" id="52824"/>
    <lineage>
        <taxon>Eukaryota</taxon>
        <taxon>Viridiplantae</taxon>
        <taxon>Streptophyta</taxon>
        <taxon>Embryophyta</taxon>
        <taxon>Tracheophyta</taxon>
        <taxon>Spermatophyta</taxon>
        <taxon>Magnoliopsida</taxon>
        <taxon>eudicotyledons</taxon>
        <taxon>Gunneridae</taxon>
        <taxon>Pentapetalae</taxon>
        <taxon>rosids</taxon>
        <taxon>malvids</taxon>
        <taxon>Brassicales</taxon>
        <taxon>Brassicaceae</taxon>
        <taxon>Brassiceae</taxon>
        <taxon>Brassica</taxon>
    </lineage>
</organism>
<protein>
    <submittedName>
        <fullName evidence="1">Uncharacterized protein</fullName>
    </submittedName>
</protein>
<sequence length="131" mass="15319">MRFGRFDLRALLKDFRLFLRKNIKRVILSTGVIAVPSPSIVPYSDFVMNLRGCSVSKVLFEEGSCRIYYNSDENFEVVKDVHNSEALEEFATEVAVIRKVRALAHMWKYVTRKVDHDEKFLLSLMREKEIT</sequence>
<dbReference type="Proteomes" id="UP000886595">
    <property type="component" value="Unassembled WGS sequence"/>
</dbReference>
<dbReference type="AlphaFoldDB" id="A0A8X7RYY1"/>